<dbReference type="PANTHER" id="PTHR47245">
    <property type="entry name" value="PEPTIDYLPROLYL ISOMERASE"/>
    <property type="match status" value="1"/>
</dbReference>
<dbReference type="InterPro" id="IPR000297">
    <property type="entry name" value="PPIase_PpiC"/>
</dbReference>
<dbReference type="STRING" id="1142394.PSMK_20920"/>
<keyword evidence="9" id="KW-1185">Reference proteome</keyword>
<accession>I0IG63</accession>
<dbReference type="EMBL" id="AP012338">
    <property type="protein sequence ID" value="BAM04251.1"/>
    <property type="molecule type" value="Genomic_DNA"/>
</dbReference>
<dbReference type="PANTHER" id="PTHR47245:SF1">
    <property type="entry name" value="FOLDASE PROTEIN PRSA"/>
    <property type="match status" value="1"/>
</dbReference>
<evidence type="ECO:0000313" key="9">
    <source>
        <dbReference type="Proteomes" id="UP000007881"/>
    </source>
</evidence>
<comment type="catalytic activity">
    <reaction evidence="1">
        <text>[protein]-peptidylproline (omega=180) = [protein]-peptidylproline (omega=0)</text>
        <dbReference type="Rhea" id="RHEA:16237"/>
        <dbReference type="Rhea" id="RHEA-COMP:10747"/>
        <dbReference type="Rhea" id="RHEA-COMP:10748"/>
        <dbReference type="ChEBI" id="CHEBI:83833"/>
        <dbReference type="ChEBI" id="CHEBI:83834"/>
        <dbReference type="EC" id="5.2.1.8"/>
    </reaction>
</comment>
<keyword evidence="4 6" id="KW-0697">Rotamase</keyword>
<name>I0IG63_PHYMF</name>
<dbReference type="Proteomes" id="UP000007881">
    <property type="component" value="Chromosome"/>
</dbReference>
<dbReference type="SUPFAM" id="SSF109998">
    <property type="entry name" value="Triger factor/SurA peptide-binding domain-like"/>
    <property type="match status" value="1"/>
</dbReference>
<evidence type="ECO:0000259" key="7">
    <source>
        <dbReference type="PROSITE" id="PS50198"/>
    </source>
</evidence>
<dbReference type="Gene3D" id="3.10.50.40">
    <property type="match status" value="1"/>
</dbReference>
<dbReference type="eggNOG" id="COG0760">
    <property type="taxonomic scope" value="Bacteria"/>
</dbReference>
<proteinExistence type="predicted"/>
<dbReference type="AlphaFoldDB" id="I0IG63"/>
<dbReference type="OrthoDB" id="275776at2"/>
<protein>
    <recommendedName>
        <fullName evidence="2">peptidylprolyl isomerase</fullName>
        <ecNumber evidence="2">5.2.1.8</ecNumber>
    </recommendedName>
</protein>
<dbReference type="Pfam" id="PF13145">
    <property type="entry name" value="Rotamase_2"/>
    <property type="match status" value="1"/>
</dbReference>
<dbReference type="PROSITE" id="PS50198">
    <property type="entry name" value="PPIC_PPIASE_2"/>
    <property type="match status" value="1"/>
</dbReference>
<dbReference type="KEGG" id="phm:PSMK_20920"/>
<reference evidence="8 9" key="1">
    <citation type="submission" date="2012-02" db="EMBL/GenBank/DDBJ databases">
        <title>Complete genome sequence of Phycisphaera mikurensis NBRC 102666.</title>
        <authorList>
            <person name="Ankai A."/>
            <person name="Hosoyama A."/>
            <person name="Terui Y."/>
            <person name="Sekine M."/>
            <person name="Fukai R."/>
            <person name="Kato Y."/>
            <person name="Nakamura S."/>
            <person name="Yamada-Narita S."/>
            <person name="Kawakoshi A."/>
            <person name="Fukunaga Y."/>
            <person name="Yamazaki S."/>
            <person name="Fujita N."/>
        </authorList>
    </citation>
    <scope>NUCLEOTIDE SEQUENCE [LARGE SCALE GENOMIC DNA]</scope>
    <source>
        <strain evidence="9">NBRC 102666 / KCTC 22515 / FYK2301M01</strain>
    </source>
</reference>
<dbReference type="RefSeq" id="WP_014437469.1">
    <property type="nucleotide sequence ID" value="NC_017080.1"/>
</dbReference>
<evidence type="ECO:0000256" key="3">
    <source>
        <dbReference type="ARBA" id="ARBA00022729"/>
    </source>
</evidence>
<evidence type="ECO:0000256" key="5">
    <source>
        <dbReference type="ARBA" id="ARBA00023235"/>
    </source>
</evidence>
<dbReference type="InterPro" id="IPR050245">
    <property type="entry name" value="PrsA_foldase"/>
</dbReference>
<keyword evidence="5 6" id="KW-0413">Isomerase</keyword>
<evidence type="ECO:0000256" key="2">
    <source>
        <dbReference type="ARBA" id="ARBA00013194"/>
    </source>
</evidence>
<dbReference type="InterPro" id="IPR046357">
    <property type="entry name" value="PPIase_dom_sf"/>
</dbReference>
<evidence type="ECO:0000256" key="6">
    <source>
        <dbReference type="PROSITE-ProRule" id="PRU00278"/>
    </source>
</evidence>
<feature type="domain" description="PpiC" evidence="7">
    <location>
        <begin position="165"/>
        <end position="258"/>
    </location>
</feature>
<dbReference type="HOGENOM" id="CLU_885226_0_0_0"/>
<dbReference type="EC" id="5.2.1.8" evidence="2"/>
<dbReference type="InterPro" id="IPR027304">
    <property type="entry name" value="Trigger_fact/SurA_dom_sf"/>
</dbReference>
<dbReference type="GO" id="GO:0003755">
    <property type="term" value="F:peptidyl-prolyl cis-trans isomerase activity"/>
    <property type="evidence" value="ECO:0007669"/>
    <property type="project" value="UniProtKB-KW"/>
</dbReference>
<evidence type="ECO:0000256" key="1">
    <source>
        <dbReference type="ARBA" id="ARBA00000971"/>
    </source>
</evidence>
<dbReference type="SUPFAM" id="SSF54534">
    <property type="entry name" value="FKBP-like"/>
    <property type="match status" value="1"/>
</dbReference>
<evidence type="ECO:0000313" key="8">
    <source>
        <dbReference type="EMBL" id="BAM04251.1"/>
    </source>
</evidence>
<sequence>MTRSRSAPAWIFGLAAVAAASGGCAREGRPPAAAAAAVPAAAAVAFVAAEPVTAAELNDRLVEAAGPAVLEEIALGRLIDAQLRSRGEALAAEDLGAERERLLAALSNDPDAAERLLATLRERRGLGPVRFAALLRRNAGLRKLVAGEVVVDDAAVRRAFERSHGRRYRARLLSVATAAEAQTLRERAVAGEPFATLASEHSTDASRAAGGLLPPIHPDDATFPAAVRSAVQSLAPGEVSNPVALGAGFGYALIRLEEVLPADGALFAEEEAAVRGAVRADLERLRMEQAARALRAEAEVVLLDPRLAASPAER</sequence>
<keyword evidence="3" id="KW-0732">Signal</keyword>
<organism evidence="8 9">
    <name type="scientific">Phycisphaera mikurensis (strain NBRC 102666 / KCTC 22515 / FYK2301M01)</name>
    <dbReference type="NCBI Taxonomy" id="1142394"/>
    <lineage>
        <taxon>Bacteria</taxon>
        <taxon>Pseudomonadati</taxon>
        <taxon>Planctomycetota</taxon>
        <taxon>Phycisphaerae</taxon>
        <taxon>Phycisphaerales</taxon>
        <taxon>Phycisphaeraceae</taxon>
        <taxon>Phycisphaera</taxon>
    </lineage>
</organism>
<gene>
    <name evidence="8" type="ordered locus">PSMK_20920</name>
</gene>
<dbReference type="PROSITE" id="PS51257">
    <property type="entry name" value="PROKAR_LIPOPROTEIN"/>
    <property type="match status" value="1"/>
</dbReference>
<evidence type="ECO:0000256" key="4">
    <source>
        <dbReference type="ARBA" id="ARBA00023110"/>
    </source>
</evidence>